<evidence type="ECO:0000313" key="9">
    <source>
        <dbReference type="EMBL" id="MFC7391028.1"/>
    </source>
</evidence>
<evidence type="ECO:0000256" key="2">
    <source>
        <dbReference type="ARBA" id="ARBA00022448"/>
    </source>
</evidence>
<evidence type="ECO:0000256" key="1">
    <source>
        <dbReference type="ARBA" id="ARBA00004651"/>
    </source>
</evidence>
<dbReference type="InterPro" id="IPR036259">
    <property type="entry name" value="MFS_trans_sf"/>
</dbReference>
<dbReference type="PANTHER" id="PTHR23517:SF3">
    <property type="entry name" value="INTEGRAL MEMBRANE TRANSPORT PROTEIN"/>
    <property type="match status" value="1"/>
</dbReference>
<protein>
    <submittedName>
        <fullName evidence="9">MFS transporter</fullName>
    </submittedName>
</protein>
<feature type="transmembrane region" description="Helical" evidence="7">
    <location>
        <begin position="30"/>
        <end position="50"/>
    </location>
</feature>
<keyword evidence="2" id="KW-0813">Transport</keyword>
<dbReference type="InterPro" id="IPR020846">
    <property type="entry name" value="MFS_dom"/>
</dbReference>
<feature type="transmembrane region" description="Helical" evidence="7">
    <location>
        <begin position="268"/>
        <end position="286"/>
    </location>
</feature>
<dbReference type="RefSeq" id="WP_214790609.1">
    <property type="nucleotide sequence ID" value="NZ_JANIEL010000032.1"/>
</dbReference>
<dbReference type="Gene3D" id="1.20.1250.20">
    <property type="entry name" value="MFS general substrate transporter like domains"/>
    <property type="match status" value="1"/>
</dbReference>
<feature type="transmembrane region" description="Helical" evidence="7">
    <location>
        <begin position="130"/>
        <end position="154"/>
    </location>
</feature>
<keyword evidence="5 7" id="KW-1133">Transmembrane helix</keyword>
<evidence type="ECO:0000256" key="6">
    <source>
        <dbReference type="ARBA" id="ARBA00023136"/>
    </source>
</evidence>
<comment type="subcellular location">
    <subcellularLocation>
        <location evidence="1">Cell membrane</location>
        <topology evidence="1">Multi-pass membrane protein</topology>
    </subcellularLocation>
</comment>
<keyword evidence="6 7" id="KW-0472">Membrane</keyword>
<dbReference type="PANTHER" id="PTHR23517">
    <property type="entry name" value="RESISTANCE PROTEIN MDTM, PUTATIVE-RELATED-RELATED"/>
    <property type="match status" value="1"/>
</dbReference>
<reference evidence="10" key="1">
    <citation type="journal article" date="2019" name="Int. J. Syst. Evol. Microbiol.">
        <title>The Global Catalogue of Microorganisms (GCM) 10K type strain sequencing project: providing services to taxonomists for standard genome sequencing and annotation.</title>
        <authorList>
            <consortium name="The Broad Institute Genomics Platform"/>
            <consortium name="The Broad Institute Genome Sequencing Center for Infectious Disease"/>
            <person name="Wu L."/>
            <person name="Ma J."/>
        </authorList>
    </citation>
    <scope>NUCLEOTIDE SEQUENCE [LARGE SCALE GENOMIC DNA]</scope>
    <source>
        <strain evidence="10">CCUG 55590</strain>
    </source>
</reference>
<feature type="transmembrane region" description="Helical" evidence="7">
    <location>
        <begin position="71"/>
        <end position="89"/>
    </location>
</feature>
<keyword evidence="10" id="KW-1185">Reference proteome</keyword>
<gene>
    <name evidence="9" type="ORF">ACFQO8_12880</name>
</gene>
<dbReference type="SUPFAM" id="SSF103473">
    <property type="entry name" value="MFS general substrate transporter"/>
    <property type="match status" value="1"/>
</dbReference>
<evidence type="ECO:0000259" key="8">
    <source>
        <dbReference type="PROSITE" id="PS50850"/>
    </source>
</evidence>
<evidence type="ECO:0000256" key="7">
    <source>
        <dbReference type="SAM" id="Phobius"/>
    </source>
</evidence>
<feature type="transmembrane region" description="Helical" evidence="7">
    <location>
        <begin position="292"/>
        <end position="314"/>
    </location>
</feature>
<proteinExistence type="predicted"/>
<name>A0ABW2PUE5_9BACL</name>
<feature type="transmembrane region" description="Helical" evidence="7">
    <location>
        <begin position="326"/>
        <end position="346"/>
    </location>
</feature>
<evidence type="ECO:0000313" key="10">
    <source>
        <dbReference type="Proteomes" id="UP001596439"/>
    </source>
</evidence>
<feature type="transmembrane region" description="Helical" evidence="7">
    <location>
        <begin position="160"/>
        <end position="179"/>
    </location>
</feature>
<feature type="transmembrane region" description="Helical" evidence="7">
    <location>
        <begin position="236"/>
        <end position="256"/>
    </location>
</feature>
<keyword evidence="3" id="KW-1003">Cell membrane</keyword>
<feature type="transmembrane region" description="Helical" evidence="7">
    <location>
        <begin position="205"/>
        <end position="224"/>
    </location>
</feature>
<dbReference type="InterPro" id="IPR011701">
    <property type="entry name" value="MFS"/>
</dbReference>
<keyword evidence="4 7" id="KW-0812">Transmembrane</keyword>
<dbReference type="Pfam" id="PF07690">
    <property type="entry name" value="MFS_1"/>
    <property type="match status" value="1"/>
</dbReference>
<evidence type="ECO:0000256" key="5">
    <source>
        <dbReference type="ARBA" id="ARBA00022989"/>
    </source>
</evidence>
<comment type="caution">
    <text evidence="9">The sequence shown here is derived from an EMBL/GenBank/DDBJ whole genome shotgun (WGS) entry which is preliminary data.</text>
</comment>
<organism evidence="9 10">
    <name type="scientific">Exiguobacterium aestuarii</name>
    <dbReference type="NCBI Taxonomy" id="273527"/>
    <lineage>
        <taxon>Bacteria</taxon>
        <taxon>Bacillati</taxon>
        <taxon>Bacillota</taxon>
        <taxon>Bacilli</taxon>
        <taxon>Bacillales</taxon>
        <taxon>Bacillales Family XII. Incertae Sedis</taxon>
        <taxon>Exiguobacterium</taxon>
    </lineage>
</organism>
<dbReference type="CDD" id="cd17325">
    <property type="entry name" value="MFS_MdtG_SLC18_like"/>
    <property type="match status" value="1"/>
</dbReference>
<sequence length="381" mass="41070">MKTPSRFILYGIVFFAFFDLFAQLPIMSTFAVSVGASSFIAGFSIAVYSLTNTFGNVLSGIWTDRNGPYRVLVLGLFLTSLSLLAYQFVDSPSMLLFVRCVHGFVAGLIVPAAFTLSANVTATNRQGKKVAITGSFVGLAAIIGPAFSGIIASVTSPSTVFLFVSLFGWVMLSVTVVTMRRTQKIEEKKESDLELTKPDPKVIRAYWGAFFLMFSQGALAFLLPLHVQELGFDSRLSGTLLSMFGVVAVLFFVLPTNRVFDRFSPTKLTALGVAIIGTCQILIGQASVQTSLYGVLALYGVGFAILFPAINTQLIQSTSPQNRGKAYGAFYAFFSLGTVAGSSFLSALPLSIVQQFMLTGLILWGASLLFLISGMKSGRMF</sequence>
<accession>A0ABW2PUE5</accession>
<feature type="transmembrane region" description="Helical" evidence="7">
    <location>
        <begin position="95"/>
        <end position="118"/>
    </location>
</feature>
<evidence type="ECO:0000256" key="3">
    <source>
        <dbReference type="ARBA" id="ARBA00022475"/>
    </source>
</evidence>
<feature type="domain" description="Major facilitator superfamily (MFS) profile" evidence="8">
    <location>
        <begin position="5"/>
        <end position="381"/>
    </location>
</feature>
<evidence type="ECO:0000256" key="4">
    <source>
        <dbReference type="ARBA" id="ARBA00022692"/>
    </source>
</evidence>
<feature type="transmembrane region" description="Helical" evidence="7">
    <location>
        <begin position="7"/>
        <end position="24"/>
    </location>
</feature>
<dbReference type="EMBL" id="JBHTCE010000003">
    <property type="protein sequence ID" value="MFC7391028.1"/>
    <property type="molecule type" value="Genomic_DNA"/>
</dbReference>
<dbReference type="Proteomes" id="UP001596439">
    <property type="component" value="Unassembled WGS sequence"/>
</dbReference>
<dbReference type="InterPro" id="IPR050171">
    <property type="entry name" value="MFS_Transporters"/>
</dbReference>
<feature type="transmembrane region" description="Helical" evidence="7">
    <location>
        <begin position="352"/>
        <end position="372"/>
    </location>
</feature>
<dbReference type="PROSITE" id="PS50850">
    <property type="entry name" value="MFS"/>
    <property type="match status" value="1"/>
</dbReference>